<dbReference type="EMBL" id="KQ965742">
    <property type="protein sequence ID" value="KXS18382.1"/>
    <property type="molecule type" value="Genomic_DNA"/>
</dbReference>
<name>A0A139ANS3_GONPJ</name>
<dbReference type="Proteomes" id="UP000070544">
    <property type="component" value="Unassembled WGS sequence"/>
</dbReference>
<evidence type="ECO:0000313" key="2">
    <source>
        <dbReference type="Proteomes" id="UP000070544"/>
    </source>
</evidence>
<accession>A0A139ANS3</accession>
<evidence type="ECO:0000313" key="1">
    <source>
        <dbReference type="EMBL" id="KXS18382.1"/>
    </source>
</evidence>
<keyword evidence="2" id="KW-1185">Reference proteome</keyword>
<organism evidence="1 2">
    <name type="scientific">Gonapodya prolifera (strain JEL478)</name>
    <name type="common">Monoblepharis prolifera</name>
    <dbReference type="NCBI Taxonomy" id="1344416"/>
    <lineage>
        <taxon>Eukaryota</taxon>
        <taxon>Fungi</taxon>
        <taxon>Fungi incertae sedis</taxon>
        <taxon>Chytridiomycota</taxon>
        <taxon>Chytridiomycota incertae sedis</taxon>
        <taxon>Monoblepharidomycetes</taxon>
        <taxon>Monoblepharidales</taxon>
        <taxon>Gonapodyaceae</taxon>
        <taxon>Gonapodya</taxon>
    </lineage>
</organism>
<proteinExistence type="predicted"/>
<gene>
    <name evidence="1" type="ORF">M427DRAFT_132744</name>
</gene>
<protein>
    <submittedName>
        <fullName evidence="1">Uncharacterized protein</fullName>
    </submittedName>
</protein>
<sequence>MSRQYVHCPPTDVNVTMQASSSYCIDCEMMSTLSFMLLFAPSLAMNVKISGGKANCRICRWS</sequence>
<dbReference type="AlphaFoldDB" id="A0A139ANS3"/>
<reference evidence="1 2" key="1">
    <citation type="journal article" date="2015" name="Genome Biol. Evol.">
        <title>Phylogenomic analyses indicate that early fungi evolved digesting cell walls of algal ancestors of land plants.</title>
        <authorList>
            <person name="Chang Y."/>
            <person name="Wang S."/>
            <person name="Sekimoto S."/>
            <person name="Aerts A.L."/>
            <person name="Choi C."/>
            <person name="Clum A."/>
            <person name="LaButti K.M."/>
            <person name="Lindquist E.A."/>
            <person name="Yee Ngan C."/>
            <person name="Ohm R.A."/>
            <person name="Salamov A.A."/>
            <person name="Grigoriev I.V."/>
            <person name="Spatafora J.W."/>
            <person name="Berbee M.L."/>
        </authorList>
    </citation>
    <scope>NUCLEOTIDE SEQUENCE [LARGE SCALE GENOMIC DNA]</scope>
    <source>
        <strain evidence="1 2">JEL478</strain>
    </source>
</reference>